<dbReference type="RefSeq" id="WP_356529053.1">
    <property type="nucleotide sequence ID" value="NZ_JBEXMU010000002.1"/>
</dbReference>
<reference evidence="2 3" key="1">
    <citation type="submission" date="2024-10" db="EMBL/GenBank/DDBJ databases">
        <authorList>
            <person name="Wannawong T."/>
            <person name="Kuncharoen N."/>
            <person name="Mhuantong W."/>
        </authorList>
    </citation>
    <scope>NUCLEOTIDE SEQUENCE [LARGE SCALE GENOMIC DNA]</scope>
    <source>
        <strain evidence="2 3">CALK1-4</strain>
    </source>
</reference>
<feature type="compositionally biased region" description="Pro residues" evidence="1">
    <location>
        <begin position="267"/>
        <end position="301"/>
    </location>
</feature>
<dbReference type="EMBL" id="JBIQWK010000001">
    <property type="protein sequence ID" value="MFI0570208.1"/>
    <property type="molecule type" value="Genomic_DNA"/>
</dbReference>
<feature type="region of interest" description="Disordered" evidence="1">
    <location>
        <begin position="145"/>
        <end position="306"/>
    </location>
</feature>
<keyword evidence="3" id="KW-1185">Reference proteome</keyword>
<organism evidence="2 3">
    <name type="scientific">Streptomyces tendae</name>
    <dbReference type="NCBI Taxonomy" id="1932"/>
    <lineage>
        <taxon>Bacteria</taxon>
        <taxon>Bacillati</taxon>
        <taxon>Actinomycetota</taxon>
        <taxon>Actinomycetes</taxon>
        <taxon>Kitasatosporales</taxon>
        <taxon>Streptomycetaceae</taxon>
        <taxon>Streptomyces</taxon>
    </lineage>
</organism>
<name>A0ABW7RSS2_STRTE</name>
<comment type="caution">
    <text evidence="2">The sequence shown here is derived from an EMBL/GenBank/DDBJ whole genome shotgun (WGS) entry which is preliminary data.</text>
</comment>
<dbReference type="Gene3D" id="1.25.40.10">
    <property type="entry name" value="Tetratricopeptide repeat domain"/>
    <property type="match status" value="1"/>
</dbReference>
<feature type="region of interest" description="Disordered" evidence="1">
    <location>
        <begin position="1"/>
        <end position="47"/>
    </location>
</feature>
<sequence length="479" mass="49165">MSRLGRDRQREHERAEGSPDPGATPIDVRVPGGDHGARGATVDGSPVVAAPGEEIQNAVLNRLHRLALAAGHPVLATIHDRRLGYSVPLRVDPDGSSHLAAEPMPTASEDVPAQTPVTAPVAAPAPAAAPVRQDRHTRVLRPVAPVRDSVPTVPLPAVPGTGRERSGGESAPTFTLRALPEPAGETPPGTVAPPTGEFGPPPRMDSAAAPGASREAGPRPMPGPFTAAPAPAPTPEPTPEPAPIPDPAAAIPASASASAPASAAAPTPAPAPAPAPEPKTAPAPDLGPRPDPYSDPDPKPTPARGFDAVAEAVLGDAPPTAPGDATAPALLAEPTVRINEAVKEGRTEVAARLAEETVADASRTLGPEHPEVLRLRELTAYIAYLSGDPDRAFQLSLDLARIHRRSGDAEAAYGNVQSAATAWRAVRDPARGLELGNDLVGLWDELAAEEGPAAEDAEELDSARTRMGRLAERVRAQKG</sequence>
<evidence type="ECO:0000313" key="3">
    <source>
        <dbReference type="Proteomes" id="UP001610810"/>
    </source>
</evidence>
<evidence type="ECO:0000313" key="2">
    <source>
        <dbReference type="EMBL" id="MFI0570208.1"/>
    </source>
</evidence>
<gene>
    <name evidence="2" type="ORF">ACH3YB_00965</name>
</gene>
<feature type="compositionally biased region" description="Basic and acidic residues" evidence="1">
    <location>
        <begin position="1"/>
        <end position="17"/>
    </location>
</feature>
<proteinExistence type="predicted"/>
<dbReference type="InterPro" id="IPR011990">
    <property type="entry name" value="TPR-like_helical_dom_sf"/>
</dbReference>
<accession>A0ABW7RSS2</accession>
<dbReference type="Proteomes" id="UP001610810">
    <property type="component" value="Unassembled WGS sequence"/>
</dbReference>
<evidence type="ECO:0000256" key="1">
    <source>
        <dbReference type="SAM" id="MobiDB-lite"/>
    </source>
</evidence>
<feature type="compositionally biased region" description="Low complexity" evidence="1">
    <location>
        <begin position="247"/>
        <end position="266"/>
    </location>
</feature>
<feature type="compositionally biased region" description="Pro residues" evidence="1">
    <location>
        <begin position="230"/>
        <end position="246"/>
    </location>
</feature>
<protein>
    <submittedName>
        <fullName evidence="2">Tetratricopeptide repeat protein</fullName>
    </submittedName>
</protein>